<organism evidence="3 4">
    <name type="scientific">Amycolatopsis panacis</name>
    <dbReference type="NCBI Taxonomy" id="2340917"/>
    <lineage>
        <taxon>Bacteria</taxon>
        <taxon>Bacillati</taxon>
        <taxon>Actinomycetota</taxon>
        <taxon>Actinomycetes</taxon>
        <taxon>Pseudonocardiales</taxon>
        <taxon>Pseudonocardiaceae</taxon>
        <taxon>Amycolatopsis</taxon>
    </lineage>
</organism>
<evidence type="ECO:0000259" key="2">
    <source>
        <dbReference type="Pfam" id="PF00248"/>
    </source>
</evidence>
<dbReference type="EMBL" id="QZFV01000088">
    <property type="protein sequence ID" value="RJQ84190.1"/>
    <property type="molecule type" value="Genomic_DNA"/>
</dbReference>
<evidence type="ECO:0000313" key="4">
    <source>
        <dbReference type="Proteomes" id="UP000285112"/>
    </source>
</evidence>
<dbReference type="GO" id="GO:0005829">
    <property type="term" value="C:cytosol"/>
    <property type="evidence" value="ECO:0007669"/>
    <property type="project" value="TreeGrafter"/>
</dbReference>
<sequence length="353" mass="38074">MRHLNLGLRSGLRVSELALGTGNFGTAFGPRTGADLPTARAIFESYAEAGGTMIDAADMYQAGESEVILGDLLGADRDRFVVSTKYTYGAEPTRPSALVGNSRKNMITSVEQSLRRLRIDHIDLLWAHNDDGVTPIDEVTKAFEDLISAGKIHYAGLSNFPAWRTTRAVDHADQHGWSGISAIQVEYSLAERTADRELLPMAEALGLGVLTYSPLGGGLLTGKYRSSDEGRLTTIGDVILTENSAQRTAVLDTVLDMATQHDARPSEIAVAWLLEHGRRSQVGWIPVIGPRTSDQLGSYLNALDLTLTADEITRLDLVSAPALGVPHELRVKLQDTLLGGAGGPTRPRTRPLL</sequence>
<gene>
    <name evidence="3" type="ORF">D5S19_17825</name>
</gene>
<dbReference type="PANTHER" id="PTHR43364">
    <property type="entry name" value="NADH-SPECIFIC METHYLGLYOXAL REDUCTASE-RELATED"/>
    <property type="match status" value="1"/>
</dbReference>
<dbReference type="SUPFAM" id="SSF51430">
    <property type="entry name" value="NAD(P)-linked oxidoreductase"/>
    <property type="match status" value="1"/>
</dbReference>
<keyword evidence="1" id="KW-0560">Oxidoreductase</keyword>
<dbReference type="InterPro" id="IPR036812">
    <property type="entry name" value="NAD(P)_OxRdtase_dom_sf"/>
</dbReference>
<proteinExistence type="predicted"/>
<dbReference type="CDD" id="cd19080">
    <property type="entry name" value="AKR_AKR9A_9B"/>
    <property type="match status" value="1"/>
</dbReference>
<feature type="domain" description="NADP-dependent oxidoreductase" evidence="2">
    <location>
        <begin position="17"/>
        <end position="317"/>
    </location>
</feature>
<reference evidence="3 4" key="1">
    <citation type="submission" date="2018-09" db="EMBL/GenBank/DDBJ databases">
        <title>YIM PH 21725 draft genome.</title>
        <authorList>
            <person name="Miao C."/>
        </authorList>
    </citation>
    <scope>NUCLEOTIDE SEQUENCE [LARGE SCALE GENOMIC DNA]</scope>
    <source>
        <strain evidence="4">YIM PH21725</strain>
    </source>
</reference>
<name>A0A419I2K2_9PSEU</name>
<dbReference type="AlphaFoldDB" id="A0A419I2K2"/>
<evidence type="ECO:0000256" key="1">
    <source>
        <dbReference type="ARBA" id="ARBA00023002"/>
    </source>
</evidence>
<dbReference type="InterPro" id="IPR023210">
    <property type="entry name" value="NADP_OxRdtase_dom"/>
</dbReference>
<comment type="caution">
    <text evidence="3">The sequence shown here is derived from an EMBL/GenBank/DDBJ whole genome shotgun (WGS) entry which is preliminary data.</text>
</comment>
<accession>A0A419I2K2</accession>
<dbReference type="RefSeq" id="WP_120024474.1">
    <property type="nucleotide sequence ID" value="NZ_QZFV01000088.1"/>
</dbReference>
<dbReference type="Proteomes" id="UP000285112">
    <property type="component" value="Unassembled WGS sequence"/>
</dbReference>
<dbReference type="Pfam" id="PF00248">
    <property type="entry name" value="Aldo_ket_red"/>
    <property type="match status" value="1"/>
</dbReference>
<keyword evidence="4" id="KW-1185">Reference proteome</keyword>
<evidence type="ECO:0000313" key="3">
    <source>
        <dbReference type="EMBL" id="RJQ84190.1"/>
    </source>
</evidence>
<dbReference type="InterPro" id="IPR050523">
    <property type="entry name" value="AKR_Detox_Biosynth"/>
</dbReference>
<dbReference type="GO" id="GO:0016491">
    <property type="term" value="F:oxidoreductase activity"/>
    <property type="evidence" value="ECO:0007669"/>
    <property type="project" value="UniProtKB-KW"/>
</dbReference>
<dbReference type="OrthoDB" id="9768793at2"/>
<protein>
    <submittedName>
        <fullName evidence="3">Aldo/keto reductase</fullName>
    </submittedName>
</protein>
<dbReference type="PANTHER" id="PTHR43364:SF4">
    <property type="entry name" value="NAD(P)-LINKED OXIDOREDUCTASE SUPERFAMILY PROTEIN"/>
    <property type="match status" value="1"/>
</dbReference>
<dbReference type="Gene3D" id="3.20.20.100">
    <property type="entry name" value="NADP-dependent oxidoreductase domain"/>
    <property type="match status" value="1"/>
</dbReference>